<comment type="caution">
    <text evidence="2">The sequence shown here is derived from an EMBL/GenBank/DDBJ whole genome shotgun (WGS) entry which is preliminary data.</text>
</comment>
<evidence type="ECO:0000313" key="2">
    <source>
        <dbReference type="EMBL" id="HHJ53107.1"/>
    </source>
</evidence>
<proteinExistence type="predicted"/>
<gene>
    <name evidence="2" type="ORF">ENJ89_07920</name>
</gene>
<keyword evidence="1" id="KW-1133">Transmembrane helix</keyword>
<feature type="transmembrane region" description="Helical" evidence="1">
    <location>
        <begin position="21"/>
        <end position="50"/>
    </location>
</feature>
<feature type="transmembrane region" description="Helical" evidence="1">
    <location>
        <begin position="70"/>
        <end position="90"/>
    </location>
</feature>
<dbReference type="EMBL" id="DROD01000510">
    <property type="protein sequence ID" value="HHJ53107.1"/>
    <property type="molecule type" value="Genomic_DNA"/>
</dbReference>
<sequence>MSAEKGLPSKWLLHNSKGYPDFLFTILTYSMILLALVSLIWIAFGILSFIHAGTSKAATLIQVMESMKTGLVSLAGVVFGLAGSYTVRRYKYDQHYLKKKIFENGGGKSATAEASATDISLVTDREDI</sequence>
<evidence type="ECO:0000256" key="1">
    <source>
        <dbReference type="SAM" id="Phobius"/>
    </source>
</evidence>
<dbReference type="Proteomes" id="UP000886124">
    <property type="component" value="Unassembled WGS sequence"/>
</dbReference>
<accession>A0A7V5PPY2</accession>
<reference evidence="2" key="1">
    <citation type="journal article" date="2020" name="mSystems">
        <title>Genome- and Community-Level Interaction Insights into Carbon Utilization and Element Cycling Functions of Hydrothermarchaeota in Hydrothermal Sediment.</title>
        <authorList>
            <person name="Zhou Z."/>
            <person name="Liu Y."/>
            <person name="Xu W."/>
            <person name="Pan J."/>
            <person name="Luo Z.H."/>
            <person name="Li M."/>
        </authorList>
    </citation>
    <scope>NUCLEOTIDE SEQUENCE [LARGE SCALE GENOMIC DNA]</scope>
    <source>
        <strain evidence="2">HyVt-527</strain>
    </source>
</reference>
<protein>
    <submittedName>
        <fullName evidence="2">Uncharacterized protein</fullName>
    </submittedName>
</protein>
<name>A0A7V5PPY2_CALAY</name>
<organism evidence="2">
    <name type="scientific">Caldithrix abyssi</name>
    <dbReference type="NCBI Taxonomy" id="187145"/>
    <lineage>
        <taxon>Bacteria</taxon>
        <taxon>Pseudomonadati</taxon>
        <taxon>Calditrichota</taxon>
        <taxon>Calditrichia</taxon>
        <taxon>Calditrichales</taxon>
        <taxon>Calditrichaceae</taxon>
        <taxon>Caldithrix</taxon>
    </lineage>
</organism>
<keyword evidence="1" id="KW-0472">Membrane</keyword>
<dbReference type="AlphaFoldDB" id="A0A7V5PPY2"/>
<keyword evidence="1" id="KW-0812">Transmembrane</keyword>